<dbReference type="PANTHER" id="PTHR11203:SF37">
    <property type="entry name" value="INTEGRATOR COMPLEX SUBUNIT 11"/>
    <property type="match status" value="1"/>
</dbReference>
<feature type="domain" description="Metallo-beta-lactamase" evidence="2">
    <location>
        <begin position="13"/>
        <end position="217"/>
    </location>
</feature>
<dbReference type="Proteomes" id="UP000234456">
    <property type="component" value="Unassembled WGS sequence"/>
</dbReference>
<evidence type="ECO:0000313" key="4">
    <source>
        <dbReference type="EMBL" id="PLC39743.1"/>
    </source>
</evidence>
<dbReference type="Gene3D" id="3.40.50.10890">
    <property type="match status" value="1"/>
</dbReference>
<dbReference type="GO" id="GO:0016787">
    <property type="term" value="F:hydrolase activity"/>
    <property type="evidence" value="ECO:0007669"/>
    <property type="project" value="UniProtKB-KW"/>
</dbReference>
<dbReference type="InterPro" id="IPR036866">
    <property type="entry name" value="RibonucZ/Hydroxyglut_hydro"/>
</dbReference>
<dbReference type="AlphaFoldDB" id="A0A2N4TJ56"/>
<dbReference type="Gene3D" id="3.60.15.10">
    <property type="entry name" value="Ribonuclease Z/Hydroxyacylglutathione hydrolase-like"/>
    <property type="match status" value="1"/>
</dbReference>
<name>A0A2N4TJ56_RALPI</name>
<feature type="domain" description="Beta-Casp" evidence="3">
    <location>
        <begin position="247"/>
        <end position="366"/>
    </location>
</feature>
<dbReference type="Pfam" id="PF10996">
    <property type="entry name" value="Beta-Casp"/>
    <property type="match status" value="1"/>
</dbReference>
<dbReference type="PANTHER" id="PTHR11203">
    <property type="entry name" value="CLEAVAGE AND POLYADENYLATION SPECIFICITY FACTOR FAMILY MEMBER"/>
    <property type="match status" value="1"/>
</dbReference>
<dbReference type="SMART" id="SM00849">
    <property type="entry name" value="Lactamase_B"/>
    <property type="match status" value="1"/>
</dbReference>
<dbReference type="OrthoDB" id="9803916at2"/>
<dbReference type="EMBL" id="PKQE01000010">
    <property type="protein sequence ID" value="PLC39743.1"/>
    <property type="molecule type" value="Genomic_DNA"/>
</dbReference>
<reference evidence="4 5" key="1">
    <citation type="submission" date="2017-12" db="EMBL/GenBank/DDBJ databases">
        <title>Draft genome sequence of Ralstonia pickettii 52.</title>
        <authorList>
            <person name="Zheng B."/>
        </authorList>
    </citation>
    <scope>NUCLEOTIDE SEQUENCE [LARGE SCALE GENOMIC DNA]</scope>
    <source>
        <strain evidence="4 5">52</strain>
    </source>
</reference>
<dbReference type="GO" id="GO:0004521">
    <property type="term" value="F:RNA endonuclease activity"/>
    <property type="evidence" value="ECO:0007669"/>
    <property type="project" value="TreeGrafter"/>
</dbReference>
<dbReference type="Pfam" id="PF07521">
    <property type="entry name" value="RMMBL"/>
    <property type="match status" value="1"/>
</dbReference>
<organism evidence="4 5">
    <name type="scientific">Ralstonia pickettii</name>
    <name type="common">Burkholderia pickettii</name>
    <dbReference type="NCBI Taxonomy" id="329"/>
    <lineage>
        <taxon>Bacteria</taxon>
        <taxon>Pseudomonadati</taxon>
        <taxon>Pseudomonadota</taxon>
        <taxon>Betaproteobacteria</taxon>
        <taxon>Burkholderiales</taxon>
        <taxon>Burkholderiaceae</taxon>
        <taxon>Ralstonia</taxon>
    </lineage>
</organism>
<dbReference type="InterPro" id="IPR022712">
    <property type="entry name" value="Beta_Casp"/>
</dbReference>
<evidence type="ECO:0000313" key="5">
    <source>
        <dbReference type="Proteomes" id="UP000234456"/>
    </source>
</evidence>
<dbReference type="RefSeq" id="WP_102067645.1">
    <property type="nucleotide sequence ID" value="NZ_PKQE01000010.1"/>
</dbReference>
<dbReference type="CDD" id="cd16295">
    <property type="entry name" value="TTHA0252-CPSF-like_MBL-fold"/>
    <property type="match status" value="1"/>
</dbReference>
<evidence type="ECO:0000259" key="2">
    <source>
        <dbReference type="SMART" id="SM00849"/>
    </source>
</evidence>
<sequence length="454" mass="49731">MRLQFLGATDTVTGSKYVLETGGRRVMVDCGLFQGYKSLRLRNWDKLAVNPHHIDAVVLTHAHIDHSGYLPLLVRNGFHGPVYCTKGTAELCNILLPDSARLAQEDAQYANAEGFSRHHPALPLYDEKDAARALRRLHPVDYGERFPVAEGVEAEFHRAGHIIGAATATLFADGRRVVFSGDLGRQIDPVMRPPESIAEADTLLVESTYGDRVHPEGDPLDALQQVVQRTIGQGGTLLIPAFAVGRTQALLYCLYVLIRERRIPHVPIYLDSPMAELATEVFARHVDDLHIGASDCQAACALAVPVQSPEQSRHLGSDRAPKIILAASGMATGGRVLHHLKSFGGGKRNAILMSGFQAAGTRGAALLAGQRALRVHGREVAIRASVEQIQNLSAHADANELMAWLRGFTRPPQQTFIVHGEPAASDALRQRIEHELQWPVRMPEYRQSYDLEGA</sequence>
<keyword evidence="1 4" id="KW-0378">Hydrolase</keyword>
<evidence type="ECO:0000259" key="3">
    <source>
        <dbReference type="SMART" id="SM01027"/>
    </source>
</evidence>
<dbReference type="InterPro" id="IPR001279">
    <property type="entry name" value="Metallo-B-lactamas"/>
</dbReference>
<dbReference type="InterPro" id="IPR050698">
    <property type="entry name" value="MBL"/>
</dbReference>
<gene>
    <name evidence="4" type="ORF">C0Q88_25390</name>
</gene>
<dbReference type="InterPro" id="IPR011108">
    <property type="entry name" value="RMMBL"/>
</dbReference>
<comment type="caution">
    <text evidence="4">The sequence shown here is derived from an EMBL/GenBank/DDBJ whole genome shotgun (WGS) entry which is preliminary data.</text>
</comment>
<dbReference type="Pfam" id="PF00753">
    <property type="entry name" value="Lactamase_B"/>
    <property type="match status" value="1"/>
</dbReference>
<accession>A0A2N4TJ56</accession>
<dbReference type="SUPFAM" id="SSF56281">
    <property type="entry name" value="Metallo-hydrolase/oxidoreductase"/>
    <property type="match status" value="1"/>
</dbReference>
<protein>
    <submittedName>
        <fullName evidence="4">MBL fold metallo-hydrolase</fullName>
    </submittedName>
</protein>
<evidence type="ECO:0000256" key="1">
    <source>
        <dbReference type="ARBA" id="ARBA00022801"/>
    </source>
</evidence>
<proteinExistence type="predicted"/>
<dbReference type="SMART" id="SM01027">
    <property type="entry name" value="Beta-Casp"/>
    <property type="match status" value="1"/>
</dbReference>